<dbReference type="RefSeq" id="WP_202382115.1">
    <property type="nucleotide sequence ID" value="NZ_BAAAMA010000002.1"/>
</dbReference>
<reference evidence="2 3" key="1">
    <citation type="submission" date="2018-09" db="EMBL/GenBank/DDBJ databases">
        <title>Comparative genomics of Leucobacter spp.</title>
        <authorList>
            <person name="Reis A.C."/>
            <person name="Kolvenbach B.A."/>
            <person name="Corvini P.F.X."/>
            <person name="Nunes O.C."/>
        </authorList>
    </citation>
    <scope>NUCLEOTIDE SEQUENCE [LARGE SCALE GENOMIC DNA]</scope>
    <source>
        <strain evidence="2 3">L-1</strain>
    </source>
</reference>
<proteinExistence type="predicted"/>
<evidence type="ECO:0000313" key="2">
    <source>
        <dbReference type="EMBL" id="MBL3690031.1"/>
    </source>
</evidence>
<name>A0ABS1SPD5_9MICO</name>
<accession>A0ABS1SPD5</accession>
<dbReference type="Pfam" id="PF18029">
    <property type="entry name" value="Glyoxalase_6"/>
    <property type="match status" value="1"/>
</dbReference>
<dbReference type="SUPFAM" id="SSF54593">
    <property type="entry name" value="Glyoxalase/Bleomycin resistance protein/Dihydroxybiphenyl dioxygenase"/>
    <property type="match status" value="1"/>
</dbReference>
<sequence>MALNWKIVIDCADPHALADFWAAALEYTVEDPGQLVSELQEGGKIPAGEVLTHLGSPRFVGYAAIRHPEDPFNAFTGVGAGRRILFQRVPEPKQGKNRVHLDLHDDGGDIESLVTRLEAFGARRIEYVDEGPAGRWWVMGDPEGNEFCAAA</sequence>
<keyword evidence="3" id="KW-1185">Reference proteome</keyword>
<dbReference type="PANTHER" id="PTHR35908">
    <property type="entry name" value="HYPOTHETICAL FUSION PROTEIN"/>
    <property type="match status" value="1"/>
</dbReference>
<evidence type="ECO:0000313" key="3">
    <source>
        <dbReference type="Proteomes" id="UP001646141"/>
    </source>
</evidence>
<comment type="caution">
    <text evidence="2">The sequence shown here is derived from an EMBL/GenBank/DDBJ whole genome shotgun (WGS) entry which is preliminary data.</text>
</comment>
<protein>
    <submittedName>
        <fullName evidence="2">Glyoxalase/bleomycin resistance/dioxygenase family protein</fullName>
    </submittedName>
</protein>
<gene>
    <name evidence="2" type="ORF">D3226_08670</name>
</gene>
<feature type="domain" description="Glyoxalase-like" evidence="1">
    <location>
        <begin position="7"/>
        <end position="149"/>
    </location>
</feature>
<dbReference type="Gene3D" id="3.10.180.10">
    <property type="entry name" value="2,3-Dihydroxybiphenyl 1,2-Dioxygenase, domain 1"/>
    <property type="match status" value="1"/>
</dbReference>
<dbReference type="EMBL" id="QYAD01000002">
    <property type="protein sequence ID" value="MBL3690031.1"/>
    <property type="molecule type" value="Genomic_DNA"/>
</dbReference>
<dbReference type="Proteomes" id="UP001646141">
    <property type="component" value="Unassembled WGS sequence"/>
</dbReference>
<organism evidence="2 3">
    <name type="scientific">Leucobacter chromiireducens subsp. chromiireducens</name>
    <dbReference type="NCBI Taxonomy" id="660067"/>
    <lineage>
        <taxon>Bacteria</taxon>
        <taxon>Bacillati</taxon>
        <taxon>Actinomycetota</taxon>
        <taxon>Actinomycetes</taxon>
        <taxon>Micrococcales</taxon>
        <taxon>Microbacteriaceae</taxon>
        <taxon>Leucobacter</taxon>
    </lineage>
</organism>
<dbReference type="InterPro" id="IPR041581">
    <property type="entry name" value="Glyoxalase_6"/>
</dbReference>
<evidence type="ECO:0000259" key="1">
    <source>
        <dbReference type="Pfam" id="PF18029"/>
    </source>
</evidence>
<dbReference type="InterPro" id="IPR029068">
    <property type="entry name" value="Glyas_Bleomycin-R_OHBP_Dase"/>
</dbReference>
<dbReference type="PANTHER" id="PTHR35908:SF1">
    <property type="entry name" value="CONSERVED PROTEIN"/>
    <property type="match status" value="1"/>
</dbReference>